<reference evidence="2" key="1">
    <citation type="submission" date="2016-05" db="EMBL/GenBank/DDBJ databases">
        <title>Comparative genomics of biotechnologically important yeasts.</title>
        <authorList>
            <consortium name="DOE Joint Genome Institute"/>
            <person name="Riley R."/>
            <person name="Haridas S."/>
            <person name="Wolfe K.H."/>
            <person name="Lopes M.R."/>
            <person name="Hittinger C.T."/>
            <person name="Goker M."/>
            <person name="Salamov A."/>
            <person name="Wisecaver J."/>
            <person name="Long T.M."/>
            <person name="Aerts A.L."/>
            <person name="Barry K."/>
            <person name="Choi C."/>
            <person name="Clum A."/>
            <person name="Coughlan A.Y."/>
            <person name="Deshpande S."/>
            <person name="Douglass A.P."/>
            <person name="Hanson S.J."/>
            <person name="Klenk H.-P."/>
            <person name="Labutti K."/>
            <person name="Lapidus A."/>
            <person name="Lindquist E."/>
            <person name="Lipzen A."/>
            <person name="Meier-Kolthoff J.P."/>
            <person name="Ohm R.A."/>
            <person name="Otillar R.P."/>
            <person name="Pangilinan J."/>
            <person name="Peng Y."/>
            <person name="Rokas A."/>
            <person name="Rosa C.A."/>
            <person name="Scheuner C."/>
            <person name="Sibirny A.A."/>
            <person name="Slot J.C."/>
            <person name="Stielow J.B."/>
            <person name="Sun H."/>
            <person name="Kurtzman C.P."/>
            <person name="Blackwell M."/>
            <person name="Grigoriev I.V."/>
            <person name="Jeffries T.W."/>
        </authorList>
    </citation>
    <scope>NUCLEOTIDE SEQUENCE [LARGE SCALE GENOMIC DNA]</scope>
    <source>
        <strain evidence="2">NRRL Y-12698</strain>
    </source>
</reference>
<accession>A0A1E3QQU0</accession>
<dbReference type="AlphaFoldDB" id="A0A1E3QQU0"/>
<protein>
    <submittedName>
        <fullName evidence="1">Uncharacterized protein</fullName>
    </submittedName>
</protein>
<organism evidence="1 2">
    <name type="scientific">Babjeviella inositovora NRRL Y-12698</name>
    <dbReference type="NCBI Taxonomy" id="984486"/>
    <lineage>
        <taxon>Eukaryota</taxon>
        <taxon>Fungi</taxon>
        <taxon>Dikarya</taxon>
        <taxon>Ascomycota</taxon>
        <taxon>Saccharomycotina</taxon>
        <taxon>Pichiomycetes</taxon>
        <taxon>Serinales incertae sedis</taxon>
        <taxon>Babjeviella</taxon>
    </lineage>
</organism>
<keyword evidence="2" id="KW-1185">Reference proteome</keyword>
<sequence length="246" mass="27263">MSDYKRAKILRTSSQSSLDFVPAINDDLLKLHPSSIVSGNSNENGLVNISLKKVTAVNLTKNYNHLLELVNSAASDTRTAAEAIILDERPALHSQLAAELREAVAYEALSIKQLQATLAETSDTDALLKELSGEFEMDFAALKQRDPAVDEIYEKCGQLVYLQEAAYRDVSGEVKLKVVVSEKPADWDEKNKARLERLREEKQTALIQVAPEAAPEALETEQTKPEMMEVDISEVAIPQLPEVEKE</sequence>
<dbReference type="GeneID" id="30150641"/>
<name>A0A1E3QQU0_9ASCO</name>
<dbReference type="Proteomes" id="UP000094336">
    <property type="component" value="Unassembled WGS sequence"/>
</dbReference>
<gene>
    <name evidence="1" type="ORF">BABINDRAFT_8365</name>
</gene>
<evidence type="ECO:0000313" key="1">
    <source>
        <dbReference type="EMBL" id="ODQ79432.1"/>
    </source>
</evidence>
<evidence type="ECO:0000313" key="2">
    <source>
        <dbReference type="Proteomes" id="UP000094336"/>
    </source>
</evidence>
<proteinExistence type="predicted"/>
<dbReference type="EMBL" id="KV454432">
    <property type="protein sequence ID" value="ODQ79432.1"/>
    <property type="molecule type" value="Genomic_DNA"/>
</dbReference>
<dbReference type="RefSeq" id="XP_018984760.1">
    <property type="nucleotide sequence ID" value="XM_019132788.1"/>
</dbReference>